<feature type="transmembrane region" description="Helical" evidence="2">
    <location>
        <begin position="794"/>
        <end position="815"/>
    </location>
</feature>
<feature type="compositionally biased region" description="Pro residues" evidence="1">
    <location>
        <begin position="257"/>
        <end position="267"/>
    </location>
</feature>
<dbReference type="InterPro" id="IPR046112">
    <property type="entry name" value="DUF6049"/>
</dbReference>
<protein>
    <submittedName>
        <fullName evidence="3">Uncharacterized protein</fullName>
    </submittedName>
</protein>
<name>A0A542YMV6_9MICO</name>
<dbReference type="AlphaFoldDB" id="A0A542YMV6"/>
<evidence type="ECO:0000256" key="1">
    <source>
        <dbReference type="SAM" id="MobiDB-lite"/>
    </source>
</evidence>
<gene>
    <name evidence="3" type="ORF">FB467_0496</name>
</gene>
<evidence type="ECO:0000313" key="3">
    <source>
        <dbReference type="EMBL" id="TQL49426.1"/>
    </source>
</evidence>
<dbReference type="RefSeq" id="WP_141783688.1">
    <property type="nucleotide sequence ID" value="NZ_BAAAIK010000003.1"/>
</dbReference>
<proteinExistence type="predicted"/>
<feature type="compositionally biased region" description="Low complexity" evidence="1">
    <location>
        <begin position="282"/>
        <end position="315"/>
    </location>
</feature>
<dbReference type="Proteomes" id="UP000319516">
    <property type="component" value="Unassembled WGS sequence"/>
</dbReference>
<organism evidence="3 4">
    <name type="scientific">Ornithinicoccus hortensis</name>
    <dbReference type="NCBI Taxonomy" id="82346"/>
    <lineage>
        <taxon>Bacteria</taxon>
        <taxon>Bacillati</taxon>
        <taxon>Actinomycetota</taxon>
        <taxon>Actinomycetes</taxon>
        <taxon>Micrococcales</taxon>
        <taxon>Intrasporangiaceae</taxon>
        <taxon>Ornithinicoccus</taxon>
    </lineage>
</organism>
<feature type="region of interest" description="Disordered" evidence="1">
    <location>
        <begin position="256"/>
        <end position="376"/>
    </location>
</feature>
<feature type="region of interest" description="Disordered" evidence="1">
    <location>
        <begin position="819"/>
        <end position="845"/>
    </location>
</feature>
<dbReference type="Pfam" id="PF19516">
    <property type="entry name" value="DUF6049"/>
    <property type="match status" value="1"/>
</dbReference>
<keyword evidence="4" id="KW-1185">Reference proteome</keyword>
<evidence type="ECO:0000313" key="4">
    <source>
        <dbReference type="Proteomes" id="UP000319516"/>
    </source>
</evidence>
<keyword evidence="2" id="KW-0812">Transmembrane</keyword>
<accession>A0A542YMV6</accession>
<feature type="region of interest" description="Disordered" evidence="1">
    <location>
        <begin position="587"/>
        <end position="621"/>
    </location>
</feature>
<sequence length="845" mass="86937">MTTPSPAAGPARRGPALTSLLVLVTVLAVVWSALAVAPAPARAVPPDGVPIEVALDAIDPAVAGPDTELTVTGTIRNVTEQPVRVDTVRVSTAYRGLDTPTAVAGWADGDLGESVDTPLVVGEARIEADLAPGAVVNFRTVVDEEALAPPFGFATLPLRVEAVAGTGEDGAPATGEVVGGLRSFLPWDAQTGEEYRPIRVSWLVPVTLPPTPDLLSSDAATREAAWTAATGPDSATRRLLSELAGTAVTFLVDPALVSPPAPVPTLAPPEDTGEGTEEEPPGETTGPSATESPTTESPTTESPTTEPSATGPSATGSPTAAGQATDPAATQPPGDGAPATETGPDTDPPAEDDDTTTEAPGTAPEVPGTPEDGAGLRRAIGEVDPDRLWWLPAGDLDLVALLDLGMTPEEIAPLSRRSNPPADGAAELLATGRHNIAWPALDTVTEDTLAALSAVWASATSEGGTPEETAPLAGAVVPGSSVTGDRALLGDAVSVHPDGTALLGFDERLSAMVAGVDSADGSGVVSQRLIAELLALYQEQPAAERSLLIALPRNHGVSPEALGALYGATADLPWAQAVPLQDLVEDAGSQDGQTRLVPAAPDGEGTTEEDPGAYPSTPSSPLTTARIDLVEETRATLAGVGEVVPEGVAGARSWDGVLDQLYSVRWRFNEGGWTEPLLAAQALSTEIVDGIHVNPTTINFLADEGLIQITVVNELPVTVSDLTLTVRPRNPRLRIVEQPEPIQIGPSSRATVQFRARALASGEVEVETELSTPSGTMLADQQLMRVNVRPTGVWIYWVLGGVAGIILVLGVWRALRPRRSGAQGAATPQTTDGDGDGTDERSTEH</sequence>
<keyword evidence="2" id="KW-0472">Membrane</keyword>
<reference evidence="3 4" key="1">
    <citation type="submission" date="2019-06" db="EMBL/GenBank/DDBJ databases">
        <title>Sequencing the genomes of 1000 actinobacteria strains.</title>
        <authorList>
            <person name="Klenk H.-P."/>
        </authorList>
    </citation>
    <scope>NUCLEOTIDE SEQUENCE [LARGE SCALE GENOMIC DNA]</scope>
    <source>
        <strain evidence="3 4">DSM 12335</strain>
    </source>
</reference>
<dbReference type="EMBL" id="VFOP01000001">
    <property type="protein sequence ID" value="TQL49426.1"/>
    <property type="molecule type" value="Genomic_DNA"/>
</dbReference>
<feature type="compositionally biased region" description="Acidic residues" evidence="1">
    <location>
        <begin position="271"/>
        <end position="281"/>
    </location>
</feature>
<keyword evidence="2" id="KW-1133">Transmembrane helix</keyword>
<comment type="caution">
    <text evidence="3">The sequence shown here is derived from an EMBL/GenBank/DDBJ whole genome shotgun (WGS) entry which is preliminary data.</text>
</comment>
<evidence type="ECO:0000256" key="2">
    <source>
        <dbReference type="SAM" id="Phobius"/>
    </source>
</evidence>
<dbReference type="OrthoDB" id="5137271at2"/>